<evidence type="ECO:0000313" key="3">
    <source>
        <dbReference type="Proteomes" id="UP001173801"/>
    </source>
</evidence>
<keyword evidence="2" id="KW-0969">Cilium</keyword>
<feature type="domain" description="Flagellin N-terminal" evidence="1">
    <location>
        <begin position="7"/>
        <end position="136"/>
    </location>
</feature>
<name>A0ABT7HQY9_9BACT</name>
<reference evidence="2" key="2">
    <citation type="journal article" date="2023" name="Microorganisms">
        <title>Isolation and Genomic Characteristics of Cat-Borne Campylobacter felis sp. nov. and Sheep-Borne Campylobacter ovis sp. nov.</title>
        <authorList>
            <person name="Wang H."/>
            <person name="Li Y."/>
            <person name="Gu Y."/>
            <person name="Zhou G."/>
            <person name="Chen X."/>
            <person name="Zhang X."/>
            <person name="Shao Z."/>
            <person name="Zhang J."/>
            <person name="Zhang M."/>
        </authorList>
    </citation>
    <scope>NUCLEOTIDE SEQUENCE</scope>
    <source>
        <strain evidence="2">PS10</strain>
    </source>
</reference>
<comment type="caution">
    <text evidence="2">The sequence shown here is derived from an EMBL/GenBank/DDBJ whole genome shotgun (WGS) entry which is preliminary data.</text>
</comment>
<dbReference type="EMBL" id="JANURM010000007">
    <property type="protein sequence ID" value="MDL0089043.1"/>
    <property type="molecule type" value="Genomic_DNA"/>
</dbReference>
<evidence type="ECO:0000259" key="1">
    <source>
        <dbReference type="Pfam" id="PF00669"/>
    </source>
</evidence>
<keyword evidence="3" id="KW-1185">Reference proteome</keyword>
<dbReference type="SUPFAM" id="SSF64518">
    <property type="entry name" value="Phase 1 flagellin"/>
    <property type="match status" value="1"/>
</dbReference>
<protein>
    <submittedName>
        <fullName evidence="2">Flagellin</fullName>
    </submittedName>
</protein>
<proteinExistence type="predicted"/>
<reference evidence="2" key="1">
    <citation type="submission" date="2022-08" db="EMBL/GenBank/DDBJ databases">
        <authorList>
            <person name="Wang H."/>
        </authorList>
    </citation>
    <scope>NUCLEOTIDE SEQUENCE</scope>
    <source>
        <strain evidence="2">PS10</strain>
    </source>
</reference>
<dbReference type="InterPro" id="IPR001492">
    <property type="entry name" value="Flagellin"/>
</dbReference>
<accession>A0ABT7HQY9</accession>
<dbReference type="Pfam" id="PF00669">
    <property type="entry name" value="Flagellin_N"/>
    <property type="match status" value="1"/>
</dbReference>
<dbReference type="RefSeq" id="WP_284937702.1">
    <property type="nucleotide sequence ID" value="NZ_JANURM010000007.1"/>
</dbReference>
<dbReference type="PANTHER" id="PTHR42792:SF2">
    <property type="entry name" value="FLAGELLIN"/>
    <property type="match status" value="1"/>
</dbReference>
<dbReference type="PANTHER" id="PTHR42792">
    <property type="entry name" value="FLAGELLIN"/>
    <property type="match status" value="1"/>
</dbReference>
<keyword evidence="2" id="KW-0966">Cell projection</keyword>
<dbReference type="InterPro" id="IPR001029">
    <property type="entry name" value="Flagellin_N"/>
</dbReference>
<gene>
    <name evidence="2" type="ORF">NYG85_06645</name>
</gene>
<organism evidence="2 3">
    <name type="scientific">Campylobacter gastrosuis</name>
    <dbReference type="NCBI Taxonomy" id="2974576"/>
    <lineage>
        <taxon>Bacteria</taxon>
        <taxon>Pseudomonadati</taxon>
        <taxon>Campylobacterota</taxon>
        <taxon>Epsilonproteobacteria</taxon>
        <taxon>Campylobacterales</taxon>
        <taxon>Campylobacteraceae</taxon>
        <taxon>Campylobacter</taxon>
    </lineage>
</organism>
<sequence length="254" mass="27055">MKVNSVSTQQYLDNAQKAKTAQDKALQNISATRALSGTDSANLVIADSLLSQANTINQGISNANDAIGMLGIADSTLSNLTQSADRLNELSVAMNNPILSNRERSIIQNEASALTDSMKQSLSNASFNGKNVFGGNMEFQTGNGVESINLSQNAIRGGIESLNVNDQSSIESFISNVNSMRSDIGSAQNGILAGINSSLEQHVALMSSENNLQNNDMALNINNQKQNQTLLNAAILAQAHNTENLKNQMDRLLA</sequence>
<evidence type="ECO:0000313" key="2">
    <source>
        <dbReference type="EMBL" id="MDL0089043.1"/>
    </source>
</evidence>
<dbReference type="Proteomes" id="UP001173801">
    <property type="component" value="Unassembled WGS sequence"/>
</dbReference>
<dbReference type="Gene3D" id="1.20.1330.10">
    <property type="entry name" value="f41 fragment of flagellin, N-terminal domain"/>
    <property type="match status" value="1"/>
</dbReference>
<keyword evidence="2" id="KW-0282">Flagellum</keyword>